<dbReference type="PROSITE" id="PS50011">
    <property type="entry name" value="PROTEIN_KINASE_DOM"/>
    <property type="match status" value="1"/>
</dbReference>
<dbReference type="InterPro" id="IPR008271">
    <property type="entry name" value="Ser/Thr_kinase_AS"/>
</dbReference>
<dbReference type="RefSeq" id="XP_005764387.1">
    <property type="nucleotide sequence ID" value="XM_005764330.1"/>
</dbReference>
<dbReference type="Gene3D" id="1.10.510.10">
    <property type="entry name" value="Transferase(Phosphotransferase) domain 1"/>
    <property type="match status" value="1"/>
</dbReference>
<dbReference type="KEGG" id="ehx:EMIHUDRAFT_76767"/>
<feature type="region of interest" description="Disordered" evidence="1">
    <location>
        <begin position="50"/>
        <end position="117"/>
    </location>
</feature>
<dbReference type="Proteomes" id="UP000013827">
    <property type="component" value="Unassembled WGS sequence"/>
</dbReference>
<accession>A0A0D3IL23</accession>
<dbReference type="HOGENOM" id="CLU_1791954_0_0_1"/>
<dbReference type="EnsemblProtists" id="EOD11958">
    <property type="protein sequence ID" value="EOD11958"/>
    <property type="gene ID" value="EMIHUDRAFT_76767"/>
</dbReference>
<dbReference type="PANTHER" id="PTHR23257:SF958">
    <property type="entry name" value="SERINE_THREONINE-PROTEIN KINASE WNK4"/>
    <property type="match status" value="1"/>
</dbReference>
<dbReference type="GO" id="GO:0005737">
    <property type="term" value="C:cytoplasm"/>
    <property type="evidence" value="ECO:0007669"/>
    <property type="project" value="TreeGrafter"/>
</dbReference>
<reference evidence="3" key="2">
    <citation type="submission" date="2024-10" db="UniProtKB">
        <authorList>
            <consortium name="EnsemblProtists"/>
        </authorList>
    </citation>
    <scope>IDENTIFICATION</scope>
</reference>
<name>A0A0D3IL23_EMIH1</name>
<sequence>IASEVAAGIAFLHRNNVMHRDIKPSNVLLDGSAHAKVADFGIAALVDKTSSRASPSSSASTATASSASPPSSGHTAGIGTRYFMATAPSPPSHPSRAPLHIDGREQAPEVRSSSSLVQRSAYNEQCDVYSYGMLLWSLMHQRRRA</sequence>
<protein>
    <recommendedName>
        <fullName evidence="2">Protein kinase domain-containing protein</fullName>
    </recommendedName>
</protein>
<dbReference type="eggNOG" id="KOG0192">
    <property type="taxonomic scope" value="Eukaryota"/>
</dbReference>
<dbReference type="GO" id="GO:0004672">
    <property type="term" value="F:protein kinase activity"/>
    <property type="evidence" value="ECO:0007669"/>
    <property type="project" value="InterPro"/>
</dbReference>
<dbReference type="SUPFAM" id="SSF56112">
    <property type="entry name" value="Protein kinase-like (PK-like)"/>
    <property type="match status" value="1"/>
</dbReference>
<evidence type="ECO:0000313" key="4">
    <source>
        <dbReference type="Proteomes" id="UP000013827"/>
    </source>
</evidence>
<dbReference type="Pfam" id="PF00069">
    <property type="entry name" value="Pkinase"/>
    <property type="match status" value="1"/>
</dbReference>
<dbReference type="InterPro" id="IPR011009">
    <property type="entry name" value="Kinase-like_dom_sf"/>
</dbReference>
<dbReference type="GO" id="GO:0007165">
    <property type="term" value="P:signal transduction"/>
    <property type="evidence" value="ECO:0007669"/>
    <property type="project" value="TreeGrafter"/>
</dbReference>
<feature type="domain" description="Protein kinase" evidence="2">
    <location>
        <begin position="1"/>
        <end position="145"/>
    </location>
</feature>
<keyword evidence="4" id="KW-1185">Reference proteome</keyword>
<feature type="compositionally biased region" description="Basic and acidic residues" evidence="1">
    <location>
        <begin position="99"/>
        <end position="108"/>
    </location>
</feature>
<dbReference type="PROSITE" id="PS00108">
    <property type="entry name" value="PROTEIN_KINASE_ST"/>
    <property type="match status" value="1"/>
</dbReference>
<dbReference type="PaxDb" id="2903-EOD11958"/>
<proteinExistence type="predicted"/>
<evidence type="ECO:0000256" key="1">
    <source>
        <dbReference type="SAM" id="MobiDB-lite"/>
    </source>
</evidence>
<feature type="compositionally biased region" description="Low complexity" evidence="1">
    <location>
        <begin position="51"/>
        <end position="72"/>
    </location>
</feature>
<dbReference type="STRING" id="2903.R1BPJ5"/>
<evidence type="ECO:0000313" key="3">
    <source>
        <dbReference type="EnsemblProtists" id="EOD11958"/>
    </source>
</evidence>
<dbReference type="GeneID" id="17258112"/>
<reference evidence="4" key="1">
    <citation type="journal article" date="2013" name="Nature">
        <title>Pan genome of the phytoplankton Emiliania underpins its global distribution.</title>
        <authorList>
            <person name="Read B.A."/>
            <person name="Kegel J."/>
            <person name="Klute M.J."/>
            <person name="Kuo A."/>
            <person name="Lefebvre S.C."/>
            <person name="Maumus F."/>
            <person name="Mayer C."/>
            <person name="Miller J."/>
            <person name="Monier A."/>
            <person name="Salamov A."/>
            <person name="Young J."/>
            <person name="Aguilar M."/>
            <person name="Claverie J.M."/>
            <person name="Frickenhaus S."/>
            <person name="Gonzalez K."/>
            <person name="Herman E.K."/>
            <person name="Lin Y.C."/>
            <person name="Napier J."/>
            <person name="Ogata H."/>
            <person name="Sarno A.F."/>
            <person name="Shmutz J."/>
            <person name="Schroeder D."/>
            <person name="de Vargas C."/>
            <person name="Verret F."/>
            <person name="von Dassow P."/>
            <person name="Valentin K."/>
            <person name="Van de Peer Y."/>
            <person name="Wheeler G."/>
            <person name="Dacks J.B."/>
            <person name="Delwiche C.F."/>
            <person name="Dyhrman S.T."/>
            <person name="Glockner G."/>
            <person name="John U."/>
            <person name="Richards T."/>
            <person name="Worden A.Z."/>
            <person name="Zhang X."/>
            <person name="Grigoriev I.V."/>
            <person name="Allen A.E."/>
            <person name="Bidle K."/>
            <person name="Borodovsky M."/>
            <person name="Bowler C."/>
            <person name="Brownlee C."/>
            <person name="Cock J.M."/>
            <person name="Elias M."/>
            <person name="Gladyshev V.N."/>
            <person name="Groth M."/>
            <person name="Guda C."/>
            <person name="Hadaegh A."/>
            <person name="Iglesias-Rodriguez M.D."/>
            <person name="Jenkins J."/>
            <person name="Jones B.M."/>
            <person name="Lawson T."/>
            <person name="Leese F."/>
            <person name="Lindquist E."/>
            <person name="Lobanov A."/>
            <person name="Lomsadze A."/>
            <person name="Malik S.B."/>
            <person name="Marsh M.E."/>
            <person name="Mackinder L."/>
            <person name="Mock T."/>
            <person name="Mueller-Roeber B."/>
            <person name="Pagarete A."/>
            <person name="Parker M."/>
            <person name="Probert I."/>
            <person name="Quesneville H."/>
            <person name="Raines C."/>
            <person name="Rensing S.A."/>
            <person name="Riano-Pachon D.M."/>
            <person name="Richier S."/>
            <person name="Rokitta S."/>
            <person name="Shiraiwa Y."/>
            <person name="Soanes D.M."/>
            <person name="van der Giezen M."/>
            <person name="Wahlund T.M."/>
            <person name="Williams B."/>
            <person name="Wilson W."/>
            <person name="Wolfe G."/>
            <person name="Wurch L.L."/>
        </authorList>
    </citation>
    <scope>NUCLEOTIDE SEQUENCE</scope>
</reference>
<dbReference type="InterPro" id="IPR000719">
    <property type="entry name" value="Prot_kinase_dom"/>
</dbReference>
<dbReference type="PANTHER" id="PTHR23257">
    <property type="entry name" value="SERINE-THREONINE PROTEIN KINASE"/>
    <property type="match status" value="1"/>
</dbReference>
<organism evidence="3 4">
    <name type="scientific">Emiliania huxleyi (strain CCMP1516)</name>
    <dbReference type="NCBI Taxonomy" id="280463"/>
    <lineage>
        <taxon>Eukaryota</taxon>
        <taxon>Haptista</taxon>
        <taxon>Haptophyta</taxon>
        <taxon>Prymnesiophyceae</taxon>
        <taxon>Isochrysidales</taxon>
        <taxon>Noelaerhabdaceae</taxon>
        <taxon>Emiliania</taxon>
    </lineage>
</organism>
<evidence type="ECO:0000259" key="2">
    <source>
        <dbReference type="PROSITE" id="PS50011"/>
    </source>
</evidence>
<dbReference type="InterPro" id="IPR050167">
    <property type="entry name" value="Ser_Thr_protein_kinase"/>
</dbReference>
<dbReference type="GO" id="GO:0005524">
    <property type="term" value="F:ATP binding"/>
    <property type="evidence" value="ECO:0007669"/>
    <property type="project" value="InterPro"/>
</dbReference>
<dbReference type="AlphaFoldDB" id="A0A0D3IL23"/>